<accession>A0A3R7KLJ9</accession>
<proteinExistence type="predicted"/>
<dbReference type="Proteomes" id="UP000283634">
    <property type="component" value="Unassembled WGS sequence"/>
</dbReference>
<dbReference type="GeneID" id="40326430"/>
<evidence type="ECO:0000313" key="1">
    <source>
        <dbReference type="EMBL" id="RNF08864.1"/>
    </source>
</evidence>
<name>A0A3R7KLJ9_TRYRA</name>
<dbReference type="EMBL" id="MKGL01000058">
    <property type="protein sequence ID" value="RNF08864.1"/>
    <property type="molecule type" value="Genomic_DNA"/>
</dbReference>
<protein>
    <submittedName>
        <fullName evidence="1">Uncharacterized protein</fullName>
    </submittedName>
</protein>
<keyword evidence="2" id="KW-1185">Reference proteome</keyword>
<sequence>MTPVNQLRLIRHSSVQLVSIAPLFCAERPWWESLQRLLLPQLSSPVHQLHHLKIARDALTLTCLHLTQFAIRQFPLYQLVPGKIGVKANVPALFQEIVCKVKHGVLLHRMHHHHLTLHGSCCCSFYALHKCTESQRAIESAFLLLLFKYCFCLYRTKAIHIHVAHEKQEEGV</sequence>
<gene>
    <name evidence="1" type="ORF">TraAM80_02497</name>
</gene>
<comment type="caution">
    <text evidence="1">The sequence shown here is derived from an EMBL/GenBank/DDBJ whole genome shotgun (WGS) entry which is preliminary data.</text>
</comment>
<dbReference type="RefSeq" id="XP_029240650.1">
    <property type="nucleotide sequence ID" value="XM_029379497.1"/>
</dbReference>
<organism evidence="1 2">
    <name type="scientific">Trypanosoma rangeli</name>
    <dbReference type="NCBI Taxonomy" id="5698"/>
    <lineage>
        <taxon>Eukaryota</taxon>
        <taxon>Discoba</taxon>
        <taxon>Euglenozoa</taxon>
        <taxon>Kinetoplastea</taxon>
        <taxon>Metakinetoplastina</taxon>
        <taxon>Trypanosomatida</taxon>
        <taxon>Trypanosomatidae</taxon>
        <taxon>Trypanosoma</taxon>
        <taxon>Herpetosoma</taxon>
    </lineage>
</organism>
<evidence type="ECO:0000313" key="2">
    <source>
        <dbReference type="Proteomes" id="UP000283634"/>
    </source>
</evidence>
<dbReference type="AlphaFoldDB" id="A0A3R7KLJ9"/>
<reference evidence="1 2" key="1">
    <citation type="journal article" date="2018" name="BMC Genomics">
        <title>Genomic comparison of Trypanosoma conorhini and Trypanosoma rangeli to Trypanosoma cruzi strains of high and low virulence.</title>
        <authorList>
            <person name="Bradwell K.R."/>
            <person name="Koparde V.N."/>
            <person name="Matveyev A.V."/>
            <person name="Serrano M.G."/>
            <person name="Alves J.M."/>
            <person name="Parikh H."/>
            <person name="Huang B."/>
            <person name="Lee V."/>
            <person name="Espinosa-Alvarez O."/>
            <person name="Ortiz P.A."/>
            <person name="Costa-Martins A.G."/>
            <person name="Teixeira M.M."/>
            <person name="Buck G.A."/>
        </authorList>
    </citation>
    <scope>NUCLEOTIDE SEQUENCE [LARGE SCALE GENOMIC DNA]</scope>
    <source>
        <strain evidence="1 2">AM80</strain>
    </source>
</reference>